<gene>
    <name evidence="1" type="ORF">AGLY_014072</name>
</gene>
<dbReference type="EMBL" id="VYZN01000059">
    <property type="protein sequence ID" value="KAE9525545.1"/>
    <property type="molecule type" value="Genomic_DNA"/>
</dbReference>
<keyword evidence="2" id="KW-1185">Reference proteome</keyword>
<accession>A0A6G0T5B4</accession>
<dbReference type="AlphaFoldDB" id="A0A6G0T5B4"/>
<proteinExistence type="predicted"/>
<evidence type="ECO:0000313" key="2">
    <source>
        <dbReference type="Proteomes" id="UP000475862"/>
    </source>
</evidence>
<sequence>MVSLSQREQPTSKKKSCVLCDIPNTRYAIPKKRNVDCDIVRKNKSVLSVETVTDLSNDEDAEQCKPRKNKKIGYFMQGSLMANMKKFKPNQVIHEKTEKVDLTTISDENKQLTENNMVIPRAVHTVKTFSTPGSYSSPIDKTQLQYDVYPNRLKKDVHFYRQIVRNNDTKDKLDYIVGIYKYVENIKNTKLFQNLN</sequence>
<evidence type="ECO:0000313" key="1">
    <source>
        <dbReference type="EMBL" id="KAE9525545.1"/>
    </source>
</evidence>
<name>A0A6G0T5B4_APHGL</name>
<dbReference type="Proteomes" id="UP000475862">
    <property type="component" value="Unassembled WGS sequence"/>
</dbReference>
<comment type="caution">
    <text evidence="1">The sequence shown here is derived from an EMBL/GenBank/DDBJ whole genome shotgun (WGS) entry which is preliminary data.</text>
</comment>
<organism evidence="1 2">
    <name type="scientific">Aphis glycines</name>
    <name type="common">Soybean aphid</name>
    <dbReference type="NCBI Taxonomy" id="307491"/>
    <lineage>
        <taxon>Eukaryota</taxon>
        <taxon>Metazoa</taxon>
        <taxon>Ecdysozoa</taxon>
        <taxon>Arthropoda</taxon>
        <taxon>Hexapoda</taxon>
        <taxon>Insecta</taxon>
        <taxon>Pterygota</taxon>
        <taxon>Neoptera</taxon>
        <taxon>Paraneoptera</taxon>
        <taxon>Hemiptera</taxon>
        <taxon>Sternorrhyncha</taxon>
        <taxon>Aphidomorpha</taxon>
        <taxon>Aphidoidea</taxon>
        <taxon>Aphididae</taxon>
        <taxon>Aphidini</taxon>
        <taxon>Aphis</taxon>
        <taxon>Aphis</taxon>
    </lineage>
</organism>
<reference evidence="1 2" key="1">
    <citation type="submission" date="2019-08" db="EMBL/GenBank/DDBJ databases">
        <title>The genome of the soybean aphid Biotype 1, its phylome, world population structure and adaptation to the North American continent.</title>
        <authorList>
            <person name="Giordano R."/>
            <person name="Donthu R.K."/>
            <person name="Hernandez A.G."/>
            <person name="Wright C.L."/>
            <person name="Zimin A.V."/>
        </authorList>
    </citation>
    <scope>NUCLEOTIDE SEQUENCE [LARGE SCALE GENOMIC DNA]</scope>
    <source>
        <tissue evidence="1">Whole aphids</tissue>
    </source>
</reference>
<protein>
    <submittedName>
        <fullName evidence="1">Uncharacterized protein</fullName>
    </submittedName>
</protein>